<feature type="non-terminal residue" evidence="1">
    <location>
        <position position="1"/>
    </location>
</feature>
<dbReference type="OrthoDB" id="8195456at2759"/>
<keyword evidence="2" id="KW-1185">Reference proteome</keyword>
<organism evidence="1 2">
    <name type="scientific">Cylicostephanus goldi</name>
    <name type="common">Nematode worm</name>
    <dbReference type="NCBI Taxonomy" id="71465"/>
    <lineage>
        <taxon>Eukaryota</taxon>
        <taxon>Metazoa</taxon>
        <taxon>Ecdysozoa</taxon>
        <taxon>Nematoda</taxon>
        <taxon>Chromadorea</taxon>
        <taxon>Rhabditida</taxon>
        <taxon>Rhabditina</taxon>
        <taxon>Rhabditomorpha</taxon>
        <taxon>Strongyloidea</taxon>
        <taxon>Strongylidae</taxon>
        <taxon>Cylicostephanus</taxon>
    </lineage>
</organism>
<dbReference type="Proteomes" id="UP000271889">
    <property type="component" value="Unassembled WGS sequence"/>
</dbReference>
<sequence length="115" mass="13434">NRSLFNAGLFRDKASSDLLRISSKTLHSLRSEKTEFFLTTDTQQGVWMWRQLVFYSSYLAVYYYNTFKNDISSSTSLFRNESVRTVLKKHSEFLERYMGQKVAAVAPRPARFDSP</sequence>
<accession>A0A3P6R0J1</accession>
<reference evidence="1 2" key="1">
    <citation type="submission" date="2018-11" db="EMBL/GenBank/DDBJ databases">
        <authorList>
            <consortium name="Pathogen Informatics"/>
        </authorList>
    </citation>
    <scope>NUCLEOTIDE SEQUENCE [LARGE SCALE GENOMIC DNA]</scope>
</reference>
<dbReference type="EMBL" id="UYRV01002411">
    <property type="protein sequence ID" value="VDK48633.1"/>
    <property type="molecule type" value="Genomic_DNA"/>
</dbReference>
<name>A0A3P6R0J1_CYLGO</name>
<gene>
    <name evidence="1" type="ORF">CGOC_LOCUS1326</name>
</gene>
<dbReference type="AlphaFoldDB" id="A0A3P6R0J1"/>
<evidence type="ECO:0000313" key="1">
    <source>
        <dbReference type="EMBL" id="VDK48633.1"/>
    </source>
</evidence>
<protein>
    <submittedName>
        <fullName evidence="1">Uncharacterized protein</fullName>
    </submittedName>
</protein>
<proteinExistence type="predicted"/>
<evidence type="ECO:0000313" key="2">
    <source>
        <dbReference type="Proteomes" id="UP000271889"/>
    </source>
</evidence>